<dbReference type="AlphaFoldDB" id="A0A6N8J6B0"/>
<dbReference type="OrthoDB" id="652338at2"/>
<dbReference type="RefSeq" id="WP_157299439.1">
    <property type="nucleotide sequence ID" value="NZ_BAAAZB010000010.1"/>
</dbReference>
<dbReference type="EMBL" id="WRXO01000002">
    <property type="protein sequence ID" value="MVT40805.1"/>
    <property type="molecule type" value="Genomic_DNA"/>
</dbReference>
<keyword evidence="2" id="KW-1185">Reference proteome</keyword>
<sequence>MSTSVTVLTSIVYELCEVEKDNLTDKEQYEAYIVALLAQVNTIKRTIFIQSLAIVNEQEYRQFIVHKYRTLTALASLLKEALSKKENEDSFDALLLKEVLTQTRVLIYFVRAHFPQALKISGEGQQLPSIEKIKLDVTSGAMAAITKAFVKSTPNISNKSQEEILPYIVAHFNSKKTDDIAITTFKKNYYSPAPADIGEAIIFLTKMIRYLRNLKI</sequence>
<accession>A0A6N8J6B0</accession>
<evidence type="ECO:0000313" key="1">
    <source>
        <dbReference type="EMBL" id="MVT40805.1"/>
    </source>
</evidence>
<comment type="caution">
    <text evidence="1">The sequence shown here is derived from an EMBL/GenBank/DDBJ whole genome shotgun (WGS) entry which is preliminary data.</text>
</comment>
<proteinExistence type="predicted"/>
<reference evidence="1 2" key="1">
    <citation type="submission" date="2019-12" db="EMBL/GenBank/DDBJ databases">
        <title>The draft genomic sequence of strain Chitinophaga oryziterrae JCM 16595.</title>
        <authorList>
            <person name="Zhang X."/>
        </authorList>
    </citation>
    <scope>NUCLEOTIDE SEQUENCE [LARGE SCALE GENOMIC DNA]</scope>
    <source>
        <strain evidence="1 2">JCM 16595</strain>
    </source>
</reference>
<protein>
    <submittedName>
        <fullName evidence="1">Uncharacterized protein</fullName>
    </submittedName>
</protein>
<evidence type="ECO:0000313" key="2">
    <source>
        <dbReference type="Proteomes" id="UP000468388"/>
    </source>
</evidence>
<name>A0A6N8J6B0_9BACT</name>
<dbReference type="Proteomes" id="UP000468388">
    <property type="component" value="Unassembled WGS sequence"/>
</dbReference>
<organism evidence="1 2">
    <name type="scientific">Chitinophaga oryziterrae</name>
    <dbReference type="NCBI Taxonomy" id="1031224"/>
    <lineage>
        <taxon>Bacteria</taxon>
        <taxon>Pseudomonadati</taxon>
        <taxon>Bacteroidota</taxon>
        <taxon>Chitinophagia</taxon>
        <taxon>Chitinophagales</taxon>
        <taxon>Chitinophagaceae</taxon>
        <taxon>Chitinophaga</taxon>
    </lineage>
</organism>
<gene>
    <name evidence="1" type="ORF">GO495_09465</name>
</gene>